<dbReference type="InterPro" id="IPR031591">
    <property type="entry name" value="CCDC106"/>
</dbReference>
<keyword evidence="3" id="KW-1185">Reference proteome</keyword>
<dbReference type="Pfam" id="PF15794">
    <property type="entry name" value="CCDC106"/>
    <property type="match status" value="1"/>
</dbReference>
<sequence length="241" mass="26779">MAPTAELQKHKHELELMTMKIACQEDRIKELTKERDFLKDQMSQRSRNTNMRDDEPSPEASVASASDLSGSSESSSSSSTISSDSSSSPSSSSSEDGKKKKMKRRKKSKKNIKKKKGKKGTRERGSKKIKRSSVSRARGPDEVIARYRKVLKAYKKKKSITAACRIVGVDRNTIALNAPIVELSIAAPEKFAEFKDQHTTKQKLGDFAGKCRDAIRDSLDIEDTVRALKKSGKLLPVGKDF</sequence>
<evidence type="ECO:0000256" key="1">
    <source>
        <dbReference type="SAM" id="MobiDB-lite"/>
    </source>
</evidence>
<dbReference type="GO" id="GO:0005654">
    <property type="term" value="C:nucleoplasm"/>
    <property type="evidence" value="ECO:0007669"/>
    <property type="project" value="TreeGrafter"/>
</dbReference>
<gene>
    <name evidence="2" type="primary">Ccdc106_1</name>
    <name evidence="2" type="ORF">N1851_022868</name>
</gene>
<feature type="compositionally biased region" description="Low complexity" evidence="1">
    <location>
        <begin position="58"/>
        <end position="94"/>
    </location>
</feature>
<accession>A0AA47MHI9</accession>
<protein>
    <submittedName>
        <fullName evidence="2">Coiled-coil domain-containing protein 106</fullName>
    </submittedName>
</protein>
<evidence type="ECO:0000313" key="3">
    <source>
        <dbReference type="Proteomes" id="UP001174136"/>
    </source>
</evidence>
<name>A0AA47MHI9_MERPO</name>
<dbReference type="PANTHER" id="PTHR16477">
    <property type="entry name" value="COILED-COIL DOMAIN-CONTAINING PROTEIN 106"/>
    <property type="match status" value="1"/>
</dbReference>
<comment type="caution">
    <text evidence="2">The sequence shown here is derived from an EMBL/GenBank/DDBJ whole genome shotgun (WGS) entry which is preliminary data.</text>
</comment>
<dbReference type="AlphaFoldDB" id="A0AA47MHI9"/>
<dbReference type="EMBL" id="JAOPHQ010004266">
    <property type="protein sequence ID" value="KAK0140214.1"/>
    <property type="molecule type" value="Genomic_DNA"/>
</dbReference>
<evidence type="ECO:0000313" key="2">
    <source>
        <dbReference type="EMBL" id="KAK0140214.1"/>
    </source>
</evidence>
<dbReference type="PANTHER" id="PTHR16477:SF5">
    <property type="entry name" value="COILED-COIL DOMAIN-CONTAINING PROTEIN 106-RELATED"/>
    <property type="match status" value="1"/>
</dbReference>
<feature type="region of interest" description="Disordered" evidence="1">
    <location>
        <begin position="34"/>
        <end position="140"/>
    </location>
</feature>
<dbReference type="Proteomes" id="UP001174136">
    <property type="component" value="Unassembled WGS sequence"/>
</dbReference>
<feature type="compositionally biased region" description="Basic residues" evidence="1">
    <location>
        <begin position="99"/>
        <end position="119"/>
    </location>
</feature>
<proteinExistence type="predicted"/>
<reference evidence="2" key="1">
    <citation type="journal article" date="2023" name="Front. Mar. Sci.">
        <title>A new Merluccius polli reference genome to investigate the effects of global change in West African waters.</title>
        <authorList>
            <person name="Mateo J.L."/>
            <person name="Blanco-Fernandez C."/>
            <person name="Garcia-Vazquez E."/>
            <person name="Machado-Schiaffino G."/>
        </authorList>
    </citation>
    <scope>NUCLEOTIDE SEQUENCE</scope>
    <source>
        <strain evidence="2">C29</strain>
        <tissue evidence="2">Fin</tissue>
    </source>
</reference>
<organism evidence="2 3">
    <name type="scientific">Merluccius polli</name>
    <name type="common">Benguela hake</name>
    <name type="synonym">Merluccius cadenati</name>
    <dbReference type="NCBI Taxonomy" id="89951"/>
    <lineage>
        <taxon>Eukaryota</taxon>
        <taxon>Metazoa</taxon>
        <taxon>Chordata</taxon>
        <taxon>Craniata</taxon>
        <taxon>Vertebrata</taxon>
        <taxon>Euteleostomi</taxon>
        <taxon>Actinopterygii</taxon>
        <taxon>Neopterygii</taxon>
        <taxon>Teleostei</taxon>
        <taxon>Neoteleostei</taxon>
        <taxon>Acanthomorphata</taxon>
        <taxon>Zeiogadaria</taxon>
        <taxon>Gadariae</taxon>
        <taxon>Gadiformes</taxon>
        <taxon>Gadoidei</taxon>
        <taxon>Merlucciidae</taxon>
        <taxon>Merluccius</taxon>
    </lineage>
</organism>